<keyword evidence="5 7" id="KW-0456">Lyase</keyword>
<evidence type="ECO:0000313" key="10">
    <source>
        <dbReference type="Proteomes" id="UP000466442"/>
    </source>
</evidence>
<name>A0A8S9WPY7_APOLU</name>
<reference evidence="9" key="1">
    <citation type="journal article" date="2021" name="Mol. Ecol. Resour.">
        <title>Apolygus lucorum genome provides insights into omnivorousness and mesophyll feeding.</title>
        <authorList>
            <person name="Liu Y."/>
            <person name="Liu H."/>
            <person name="Wang H."/>
            <person name="Huang T."/>
            <person name="Liu B."/>
            <person name="Yang B."/>
            <person name="Yin L."/>
            <person name="Li B."/>
            <person name="Zhang Y."/>
            <person name="Zhang S."/>
            <person name="Jiang F."/>
            <person name="Zhang X."/>
            <person name="Ren Y."/>
            <person name="Wang B."/>
            <person name="Wang S."/>
            <person name="Lu Y."/>
            <person name="Wu K."/>
            <person name="Fan W."/>
            <person name="Wang G."/>
        </authorList>
    </citation>
    <scope>NUCLEOTIDE SEQUENCE</scope>
    <source>
        <strain evidence="9">12Hb</strain>
    </source>
</reference>
<dbReference type="OrthoDB" id="8110916at2759"/>
<feature type="binding site" evidence="7">
    <location>
        <begin position="214"/>
        <end position="220"/>
    </location>
    <ligand>
        <name>(6S)-NADPHX</name>
        <dbReference type="ChEBI" id="CHEBI:64076"/>
    </ligand>
</feature>
<comment type="catalytic activity">
    <reaction evidence="7">
        <text>(6S)-NADHX + ATP = ADP + phosphate + NADH + H(+)</text>
        <dbReference type="Rhea" id="RHEA:19017"/>
        <dbReference type="ChEBI" id="CHEBI:15378"/>
        <dbReference type="ChEBI" id="CHEBI:30616"/>
        <dbReference type="ChEBI" id="CHEBI:43474"/>
        <dbReference type="ChEBI" id="CHEBI:57945"/>
        <dbReference type="ChEBI" id="CHEBI:64074"/>
        <dbReference type="ChEBI" id="CHEBI:456216"/>
        <dbReference type="EC" id="4.2.1.93"/>
    </reaction>
</comment>
<dbReference type="GO" id="GO:0046496">
    <property type="term" value="P:nicotinamide nucleotide metabolic process"/>
    <property type="evidence" value="ECO:0007669"/>
    <property type="project" value="UniProtKB-UniRule"/>
</dbReference>
<dbReference type="PROSITE" id="PS51383">
    <property type="entry name" value="YJEF_C_3"/>
    <property type="match status" value="1"/>
</dbReference>
<dbReference type="GO" id="GO:0047453">
    <property type="term" value="F:ATP-dependent NAD(P)H-hydrate dehydratase activity"/>
    <property type="evidence" value="ECO:0007669"/>
    <property type="project" value="UniProtKB-UniRule"/>
</dbReference>
<dbReference type="InterPro" id="IPR000631">
    <property type="entry name" value="CARKD"/>
</dbReference>
<dbReference type="AlphaFoldDB" id="A0A8S9WPY7"/>
<dbReference type="CDD" id="cd01171">
    <property type="entry name" value="YXKO-related"/>
    <property type="match status" value="1"/>
</dbReference>
<comment type="similarity">
    <text evidence="7">Belongs to the NnrD/CARKD family.</text>
</comment>
<keyword evidence="10" id="KW-1185">Reference proteome</keyword>
<gene>
    <name evidence="9" type="ORF">GE061_007948</name>
</gene>
<keyword evidence="7" id="KW-0597">Phosphoprotein</keyword>
<proteinExistence type="inferred from homology"/>
<comment type="function">
    <text evidence="7">Catalyzes the dehydration of the S-form of NAD(P)HX at the expense of ATP, which is converted to ADP. Together with NAD(P)HX epimerase, which catalyzes the epimerization of the S- and R-forms, the enzyme allows the repair of both epimers of NAD(P)HX, a damaged form of NAD(P)H that is a result of enzymatic or heat-dependent hydration.</text>
</comment>
<evidence type="ECO:0000259" key="8">
    <source>
        <dbReference type="PROSITE" id="PS51383"/>
    </source>
</evidence>
<accession>A0A8S9WPY7</accession>
<keyword evidence="3" id="KW-0521">NADP</keyword>
<evidence type="ECO:0000313" key="9">
    <source>
        <dbReference type="EMBL" id="KAF6198201.1"/>
    </source>
</evidence>
<comment type="caution">
    <text evidence="9">The sequence shown here is derived from an EMBL/GenBank/DDBJ whole genome shotgun (WGS) entry which is preliminary data.</text>
</comment>
<feature type="binding site" evidence="7">
    <location>
        <position position="154"/>
    </location>
    <ligand>
        <name>(6S)-NADPHX</name>
        <dbReference type="ChEBI" id="CHEBI:64076"/>
    </ligand>
</feature>
<keyword evidence="4 7" id="KW-0520">NAD</keyword>
<keyword evidence="1 7" id="KW-0547">Nucleotide-binding</keyword>
<evidence type="ECO:0000256" key="3">
    <source>
        <dbReference type="ARBA" id="ARBA00022857"/>
    </source>
</evidence>
<dbReference type="EC" id="4.2.1.93" evidence="7"/>
<dbReference type="PANTHER" id="PTHR12592:SF0">
    <property type="entry name" value="ATP-DEPENDENT (S)-NAD(P)H-HYDRATE DEHYDRATASE"/>
    <property type="match status" value="1"/>
</dbReference>
<comment type="cofactor">
    <cofactor evidence="7">
        <name>Mg(2+)</name>
        <dbReference type="ChEBI" id="CHEBI:18420"/>
    </cofactor>
</comment>
<keyword evidence="2 7" id="KW-0067">ATP-binding</keyword>
<dbReference type="Gene3D" id="3.40.1190.20">
    <property type="match status" value="1"/>
</dbReference>
<evidence type="ECO:0000256" key="2">
    <source>
        <dbReference type="ARBA" id="ARBA00022840"/>
    </source>
</evidence>
<dbReference type="Pfam" id="PF01256">
    <property type="entry name" value="Carb_kinase"/>
    <property type="match status" value="1"/>
</dbReference>
<dbReference type="GO" id="GO:0005524">
    <property type="term" value="F:ATP binding"/>
    <property type="evidence" value="ECO:0007669"/>
    <property type="project" value="UniProtKB-KW"/>
</dbReference>
<dbReference type="InterPro" id="IPR029056">
    <property type="entry name" value="Ribokinase-like"/>
</dbReference>
<protein>
    <recommendedName>
        <fullName evidence="7">ATP-dependent (S)-NAD(P)H-hydrate dehydratase</fullName>
        <ecNumber evidence="7">4.2.1.93</ecNumber>
    </recommendedName>
    <alternativeName>
        <fullName evidence="7">ATP-dependent NAD(P)HX dehydratase</fullName>
    </alternativeName>
</protein>
<dbReference type="Proteomes" id="UP000466442">
    <property type="component" value="Linkage Group LG16"/>
</dbReference>
<dbReference type="GO" id="GO:0110051">
    <property type="term" value="P:metabolite repair"/>
    <property type="evidence" value="ECO:0007669"/>
    <property type="project" value="TreeGrafter"/>
</dbReference>
<dbReference type="HAMAP" id="MF_01965">
    <property type="entry name" value="NADHX_dehydratase"/>
    <property type="match status" value="1"/>
</dbReference>
<comment type="catalytic activity">
    <reaction evidence="6 7">
        <text>(6S)-NADPHX + ATP = ADP + phosphate + NADPH + H(+)</text>
        <dbReference type="Rhea" id="RHEA:32231"/>
        <dbReference type="ChEBI" id="CHEBI:15378"/>
        <dbReference type="ChEBI" id="CHEBI:30616"/>
        <dbReference type="ChEBI" id="CHEBI:43474"/>
        <dbReference type="ChEBI" id="CHEBI:57783"/>
        <dbReference type="ChEBI" id="CHEBI:64076"/>
        <dbReference type="ChEBI" id="CHEBI:456216"/>
        <dbReference type="EC" id="4.2.1.93"/>
    </reaction>
</comment>
<evidence type="ECO:0000256" key="1">
    <source>
        <dbReference type="ARBA" id="ARBA00022741"/>
    </source>
</evidence>
<dbReference type="SUPFAM" id="SSF53613">
    <property type="entry name" value="Ribokinase-like"/>
    <property type="match status" value="1"/>
</dbReference>
<feature type="binding site" evidence="7">
    <location>
        <begin position="254"/>
        <end position="258"/>
    </location>
    <ligand>
        <name>ATP</name>
        <dbReference type="ChEBI" id="CHEBI:30616"/>
    </ligand>
</feature>
<feature type="binding site" evidence="7">
    <location>
        <begin position="273"/>
        <end position="282"/>
    </location>
    <ligand>
        <name>ATP</name>
        <dbReference type="ChEBI" id="CHEBI:30616"/>
    </ligand>
</feature>
<dbReference type="EMBL" id="WIXP02000016">
    <property type="protein sequence ID" value="KAF6198201.1"/>
    <property type="molecule type" value="Genomic_DNA"/>
</dbReference>
<evidence type="ECO:0000256" key="5">
    <source>
        <dbReference type="ARBA" id="ARBA00023239"/>
    </source>
</evidence>
<evidence type="ECO:0000256" key="7">
    <source>
        <dbReference type="HAMAP-Rule" id="MF_03157"/>
    </source>
</evidence>
<sequence length="363" mass="40088">MDLFFHRCHPVFSDLMTLAIRFLNPSNFSISVLRFFCHSSPPAAGMSSLSTEAVLRHCAKLVPVLSETDHKGTSGRIGIFGGSVEFTGAPYYAGYSALRAGADLVYVFAASSASPIIKSYCPELMVIPYLDADEAVIRISPWTARLHAVLIGPGMGRHEMVFSNVLKVLDHLKSGPGEQGYYRPLIFDADGLHFLSHHPQALKDYPGDIYLTPNIVEFNKLVSVIIGHRYQQPTERDLQELSRAIGKNVTIVLKGNIDLIADSSSYFSCDVEGSFRRCGGQGDMLSGILSVFAGWAAIRRFTNYPPLMDSMSDNVLACFSACYITRTCNRSAFKKYSRSMLVTDMLKELPNVFVPFCQPKPIS</sequence>
<dbReference type="NCBIfam" id="TIGR00196">
    <property type="entry name" value="yjeF_cterm"/>
    <property type="match status" value="1"/>
</dbReference>
<feature type="domain" description="YjeF C-terminal" evidence="8">
    <location>
        <begin position="54"/>
        <end position="356"/>
    </location>
</feature>
<dbReference type="PANTHER" id="PTHR12592">
    <property type="entry name" value="ATP-DEPENDENT (S)-NAD(P)H-HYDRATE DEHYDRATASE FAMILY MEMBER"/>
    <property type="match status" value="1"/>
</dbReference>
<feature type="binding site" evidence="7">
    <location>
        <position position="283"/>
    </location>
    <ligand>
        <name>(6S)-NADPHX</name>
        <dbReference type="ChEBI" id="CHEBI:64076"/>
    </ligand>
</feature>
<organism evidence="9 10">
    <name type="scientific">Apolygus lucorum</name>
    <name type="common">Small green plant bug</name>
    <name type="synonym">Lygocoris lucorum</name>
    <dbReference type="NCBI Taxonomy" id="248454"/>
    <lineage>
        <taxon>Eukaryota</taxon>
        <taxon>Metazoa</taxon>
        <taxon>Ecdysozoa</taxon>
        <taxon>Arthropoda</taxon>
        <taxon>Hexapoda</taxon>
        <taxon>Insecta</taxon>
        <taxon>Pterygota</taxon>
        <taxon>Neoptera</taxon>
        <taxon>Paraneoptera</taxon>
        <taxon>Hemiptera</taxon>
        <taxon>Heteroptera</taxon>
        <taxon>Panheteroptera</taxon>
        <taxon>Cimicomorpha</taxon>
        <taxon>Miridae</taxon>
        <taxon>Mirini</taxon>
        <taxon>Apolygus</taxon>
    </lineage>
</organism>
<evidence type="ECO:0000256" key="6">
    <source>
        <dbReference type="ARBA" id="ARBA00047472"/>
    </source>
</evidence>
<evidence type="ECO:0000256" key="4">
    <source>
        <dbReference type="ARBA" id="ARBA00023027"/>
    </source>
</evidence>